<keyword evidence="1" id="KW-0547">Nucleotide-binding</keyword>
<evidence type="ECO:0000313" key="5">
    <source>
        <dbReference type="Proteomes" id="UP000061603"/>
    </source>
</evidence>
<sequence>MHIHLLYFAGLREALGVTTETLVLPTGVDTVATLREFLAARGAPWTALVTIKNLRAAVNQQMAGQDTHIQAGDEVAFFPPVTGG</sequence>
<keyword evidence="5" id="KW-1185">Reference proteome</keyword>
<evidence type="ECO:0000256" key="3">
    <source>
        <dbReference type="ARBA" id="ARBA00024247"/>
    </source>
</evidence>
<dbReference type="GO" id="GO:0000166">
    <property type="term" value="F:nucleotide binding"/>
    <property type="evidence" value="ECO:0007669"/>
    <property type="project" value="UniProtKB-KW"/>
</dbReference>
<dbReference type="InterPro" id="IPR016155">
    <property type="entry name" value="Mopterin_synth/thiamin_S_b"/>
</dbReference>
<dbReference type="Gene3D" id="3.10.20.30">
    <property type="match status" value="1"/>
</dbReference>
<evidence type="ECO:0000313" key="4">
    <source>
        <dbReference type="EMBL" id="AJP48413.1"/>
    </source>
</evidence>
<accession>A0A0C5J9G8</accession>
<dbReference type="CDD" id="cd00754">
    <property type="entry name" value="Ubl_MoaD"/>
    <property type="match status" value="1"/>
</dbReference>
<dbReference type="GO" id="GO:0006777">
    <property type="term" value="P:Mo-molybdopterin cofactor biosynthetic process"/>
    <property type="evidence" value="ECO:0007669"/>
    <property type="project" value="InterPro"/>
</dbReference>
<protein>
    <recommendedName>
        <fullName evidence="3">Molybdopterin synthase sulfur carrier subunit</fullName>
    </recommendedName>
</protein>
<dbReference type="InterPro" id="IPR044672">
    <property type="entry name" value="MOCS2A"/>
</dbReference>
<dbReference type="Pfam" id="PF02597">
    <property type="entry name" value="ThiS"/>
    <property type="match status" value="1"/>
</dbReference>
<dbReference type="PATRIC" id="fig|1565605.3.peg.1685"/>
<dbReference type="Proteomes" id="UP000061603">
    <property type="component" value="Chromosome"/>
</dbReference>
<dbReference type="HOGENOM" id="CLU_114601_4_0_4"/>
<gene>
    <name evidence="4" type="ORF">PG1C_07955</name>
</gene>
<dbReference type="RefSeq" id="WP_202634322.1">
    <property type="nucleotide sequence ID" value="NZ_CP010554.1"/>
</dbReference>
<name>A0A0C5J9G8_9PROT</name>
<dbReference type="InterPro" id="IPR003749">
    <property type="entry name" value="ThiS/MoaD-like"/>
</dbReference>
<dbReference type="EMBL" id="CP010554">
    <property type="protein sequence ID" value="AJP48413.1"/>
    <property type="molecule type" value="Genomic_DNA"/>
</dbReference>
<comment type="similarity">
    <text evidence="2">Belongs to the MoaD family.</text>
</comment>
<organism evidence="4 5">
    <name type="scientific">Rugosibacter aromaticivorans</name>
    <dbReference type="NCBI Taxonomy" id="1565605"/>
    <lineage>
        <taxon>Bacteria</taxon>
        <taxon>Pseudomonadati</taxon>
        <taxon>Pseudomonadota</taxon>
        <taxon>Betaproteobacteria</taxon>
        <taxon>Nitrosomonadales</taxon>
        <taxon>Sterolibacteriaceae</taxon>
        <taxon>Rugosibacter</taxon>
    </lineage>
</organism>
<evidence type="ECO:0000256" key="1">
    <source>
        <dbReference type="ARBA" id="ARBA00022741"/>
    </source>
</evidence>
<dbReference type="STRING" id="1565605.PG1C_07955"/>
<dbReference type="UniPathway" id="UPA00344"/>
<dbReference type="SUPFAM" id="SSF54285">
    <property type="entry name" value="MoaD/ThiS"/>
    <property type="match status" value="1"/>
</dbReference>
<reference evidence="4 5" key="1">
    <citation type="journal article" date="2015" name="Genome Announc.">
        <title>Complete Genome Sequence of a Novel Bacterium within the Family Rhodocyclaceae That Degrades Polycyclic Aromatic Hydrocarbons.</title>
        <authorList>
            <person name="Singleton D.R."/>
            <person name="Dickey A.N."/>
            <person name="Scholl E.H."/>
            <person name="Wright F.A."/>
            <person name="Aitken M.D."/>
        </authorList>
    </citation>
    <scope>NUCLEOTIDE SEQUENCE [LARGE SCALE GENOMIC DNA]</scope>
    <source>
        <strain evidence="5">PG1-Ca6</strain>
    </source>
</reference>
<dbReference type="GO" id="GO:1990133">
    <property type="term" value="C:molybdopterin adenylyltransferase complex"/>
    <property type="evidence" value="ECO:0007669"/>
    <property type="project" value="TreeGrafter"/>
</dbReference>
<evidence type="ECO:0000256" key="2">
    <source>
        <dbReference type="ARBA" id="ARBA00024200"/>
    </source>
</evidence>
<dbReference type="InterPro" id="IPR012675">
    <property type="entry name" value="Beta-grasp_dom_sf"/>
</dbReference>
<dbReference type="NCBIfam" id="TIGR01682">
    <property type="entry name" value="moaD"/>
    <property type="match status" value="1"/>
</dbReference>
<dbReference type="PANTHER" id="PTHR33359">
    <property type="entry name" value="MOLYBDOPTERIN SYNTHASE SULFUR CARRIER SUBUNIT"/>
    <property type="match status" value="1"/>
</dbReference>
<dbReference type="PANTHER" id="PTHR33359:SF1">
    <property type="entry name" value="MOLYBDOPTERIN SYNTHASE SULFUR CARRIER SUBUNIT"/>
    <property type="match status" value="1"/>
</dbReference>
<proteinExistence type="inferred from homology"/>
<dbReference type="KEGG" id="rbu:PG1C_07955"/>
<dbReference type="AlphaFoldDB" id="A0A0C5J9G8"/>